<evidence type="ECO:0000313" key="1">
    <source>
        <dbReference type="EMBL" id="KAG6370428.1"/>
    </source>
</evidence>
<proteinExistence type="predicted"/>
<dbReference type="Proteomes" id="UP000683000">
    <property type="component" value="Unassembled WGS sequence"/>
</dbReference>
<comment type="caution">
    <text evidence="1">The sequence shown here is derived from an EMBL/GenBank/DDBJ whole genome shotgun (WGS) entry which is preliminary data.</text>
</comment>
<sequence>MVIALPIISESKAKVVATKVLEHLGLMTKTDYFNLMEDPEVDPSFKGEGVSVYDLLTEFRSFD</sequence>
<organism evidence="1 2">
    <name type="scientific">Boletus reticuloceps</name>
    <dbReference type="NCBI Taxonomy" id="495285"/>
    <lineage>
        <taxon>Eukaryota</taxon>
        <taxon>Fungi</taxon>
        <taxon>Dikarya</taxon>
        <taxon>Basidiomycota</taxon>
        <taxon>Agaricomycotina</taxon>
        <taxon>Agaricomycetes</taxon>
        <taxon>Agaricomycetidae</taxon>
        <taxon>Boletales</taxon>
        <taxon>Boletineae</taxon>
        <taxon>Boletaceae</taxon>
        <taxon>Boletoideae</taxon>
        <taxon>Boletus</taxon>
    </lineage>
</organism>
<evidence type="ECO:0000313" key="2">
    <source>
        <dbReference type="Proteomes" id="UP000683000"/>
    </source>
</evidence>
<dbReference type="AlphaFoldDB" id="A0A8I3A4Q6"/>
<accession>A0A8I3A4Q6</accession>
<gene>
    <name evidence="1" type="ORF">JVT61DRAFT_12042</name>
</gene>
<reference evidence="1" key="1">
    <citation type="submission" date="2021-03" db="EMBL/GenBank/DDBJ databases">
        <title>Evolutionary innovations through gain and loss of genes in the ectomycorrhizal Boletales.</title>
        <authorList>
            <person name="Wu G."/>
            <person name="Miyauchi S."/>
            <person name="Morin E."/>
            <person name="Yang Z.-L."/>
            <person name="Xu J."/>
            <person name="Martin F.M."/>
        </authorList>
    </citation>
    <scope>NUCLEOTIDE SEQUENCE</scope>
    <source>
        <strain evidence="1">BR01</strain>
    </source>
</reference>
<name>A0A8I3A4Q6_9AGAM</name>
<protein>
    <submittedName>
        <fullName evidence="1">Uncharacterized protein</fullName>
    </submittedName>
</protein>
<dbReference type="EMBL" id="JAGFBS010000051">
    <property type="protein sequence ID" value="KAG6370428.1"/>
    <property type="molecule type" value="Genomic_DNA"/>
</dbReference>
<keyword evidence="2" id="KW-1185">Reference proteome</keyword>